<keyword evidence="4" id="KW-1185">Reference proteome</keyword>
<dbReference type="AlphaFoldDB" id="A0A0U1M673"/>
<dbReference type="Pfam" id="PF20150">
    <property type="entry name" value="2EXR"/>
    <property type="match status" value="1"/>
</dbReference>
<protein>
    <submittedName>
        <fullName evidence="3">Vacuolar protein sorting-associated protein 3</fullName>
    </submittedName>
</protein>
<sequence>MALSDQDEPIRKRPRLEDAENPPKVTLKSLPPEVRLMIWEYTWPAAQVVEAASRSNSDDDDEYHEYTIFRPVSSLDSLLRTNFSTRPLEVSSPLEKCPYPIALQICHESRLHTLKTYALVQHPDLPECAFYFNPRQDLLWLSGDISSDTERLEELRASYQTFLNQFRILLVEESEWGSWDWDPSSSPALSILSALRIVVLIDDDEDEDDTLITHHTEEYQGYATECQNDYYMFCKSKHPSTSYQLEYLDRGGNSYLVHTKRLEAGLRDPPESLLEATNPAAPLTPPDDRRGSYRLLSTDKKRVYSDFQGLTSPRKKKRSEKKKPNKKLEPASRSAVDDQRSELDSATTKPSAALQNREVIEICPPRIATPTSVILPASDGHAGRTESDDIGQSHCTPVVTIQPPAPLLQVAGLNLDSAALIMPSLLYKCVKMKSTIGIYGHRTTNIIATNETEKIREYATEISQYDYMEAIRAIKKDKAMYAGKGLQINYTETIYWDIIMKGAKLINPATLPVVKGPPDEFTMAEKVATKKFMCEAGYASGLENQRQYRKLWKSLFEMRKAGIDKILFYRSKEFDKYCKEYPRKSEYTLLDTITSWEKVYGPQIDQLETRVKHLVRGDAKGLSVLSLPHVEEKIKIQPASWNNATNVWFSGKEETAFKLAGGTMVAADDPVWGLFDHQALSESKHNKTLFITLLPKNEHNLAVCPIVPVYPGDFLGTFAGTIRFSDDFNRVHGIHGPMEKLWLDYSKVTGVLNQMKVSKPGGEANVQIRWELVNIEEEGEPRISYTVSVRALKPIKPFEEVVREAPQEEQYLFHQSAAHASQGFLKAIS</sequence>
<feature type="compositionally biased region" description="Basic and acidic residues" evidence="1">
    <location>
        <begin position="286"/>
        <end position="304"/>
    </location>
</feature>
<feature type="compositionally biased region" description="Basic and acidic residues" evidence="1">
    <location>
        <begin position="8"/>
        <end position="18"/>
    </location>
</feature>
<gene>
    <name evidence="3" type="ORF">PISL3812_08137</name>
</gene>
<evidence type="ECO:0000256" key="1">
    <source>
        <dbReference type="SAM" id="MobiDB-lite"/>
    </source>
</evidence>
<accession>A0A0U1M673</accession>
<dbReference type="EMBL" id="CVMT01000009">
    <property type="protein sequence ID" value="CRG91089.1"/>
    <property type="molecule type" value="Genomic_DNA"/>
</dbReference>
<evidence type="ECO:0000259" key="2">
    <source>
        <dbReference type="Pfam" id="PF20150"/>
    </source>
</evidence>
<dbReference type="PANTHER" id="PTHR35910:SF6">
    <property type="entry name" value="2EXR DOMAIN-CONTAINING PROTEIN"/>
    <property type="match status" value="1"/>
</dbReference>
<feature type="compositionally biased region" description="Basic residues" evidence="1">
    <location>
        <begin position="313"/>
        <end position="325"/>
    </location>
</feature>
<feature type="region of interest" description="Disordered" evidence="1">
    <location>
        <begin position="1"/>
        <end position="26"/>
    </location>
</feature>
<feature type="domain" description="2EXR" evidence="2">
    <location>
        <begin position="29"/>
        <end position="139"/>
    </location>
</feature>
<evidence type="ECO:0000313" key="4">
    <source>
        <dbReference type="Proteomes" id="UP000054383"/>
    </source>
</evidence>
<evidence type="ECO:0000313" key="3">
    <source>
        <dbReference type="EMBL" id="CRG91089.1"/>
    </source>
</evidence>
<feature type="region of interest" description="Disordered" evidence="1">
    <location>
        <begin position="267"/>
        <end position="351"/>
    </location>
</feature>
<dbReference type="PANTHER" id="PTHR35910">
    <property type="entry name" value="2EXR DOMAIN-CONTAINING PROTEIN"/>
    <property type="match status" value="1"/>
</dbReference>
<name>A0A0U1M673_TALIS</name>
<reference evidence="3 4" key="1">
    <citation type="submission" date="2015-04" db="EMBL/GenBank/DDBJ databases">
        <authorList>
            <person name="Syromyatnikov M.Y."/>
            <person name="Popov V.N."/>
        </authorList>
    </citation>
    <scope>NUCLEOTIDE SEQUENCE [LARGE SCALE GENOMIC DNA]</scope>
    <source>
        <strain evidence="3">WF-38-12</strain>
    </source>
</reference>
<dbReference type="OrthoDB" id="2142759at2759"/>
<proteinExistence type="predicted"/>
<organism evidence="3 4">
    <name type="scientific">Talaromyces islandicus</name>
    <name type="common">Penicillium islandicum</name>
    <dbReference type="NCBI Taxonomy" id="28573"/>
    <lineage>
        <taxon>Eukaryota</taxon>
        <taxon>Fungi</taxon>
        <taxon>Dikarya</taxon>
        <taxon>Ascomycota</taxon>
        <taxon>Pezizomycotina</taxon>
        <taxon>Eurotiomycetes</taxon>
        <taxon>Eurotiomycetidae</taxon>
        <taxon>Eurotiales</taxon>
        <taxon>Trichocomaceae</taxon>
        <taxon>Talaromyces</taxon>
        <taxon>Talaromyces sect. Islandici</taxon>
    </lineage>
</organism>
<dbReference type="InterPro" id="IPR045518">
    <property type="entry name" value="2EXR"/>
</dbReference>
<dbReference type="STRING" id="28573.A0A0U1M673"/>
<feature type="compositionally biased region" description="Basic and acidic residues" evidence="1">
    <location>
        <begin position="326"/>
        <end position="343"/>
    </location>
</feature>
<dbReference type="Proteomes" id="UP000054383">
    <property type="component" value="Unassembled WGS sequence"/>
</dbReference>